<reference evidence="3 4" key="1">
    <citation type="submission" date="2018-07" db="EMBL/GenBank/DDBJ databases">
        <title>Genomic Encyclopedia of Type Strains, Phase IV (KMG-IV): sequencing the most valuable type-strain genomes for metagenomic binning, comparative biology and taxonomic classification.</title>
        <authorList>
            <person name="Goeker M."/>
        </authorList>
    </citation>
    <scope>NUCLEOTIDE SEQUENCE [LARGE SCALE GENOMIC DNA]</scope>
    <source>
        <strain evidence="3 4">DSM 26407</strain>
    </source>
</reference>
<dbReference type="OrthoDB" id="9803749at2"/>
<dbReference type="EMBL" id="QPJY01000015">
    <property type="protein sequence ID" value="RCX24816.1"/>
    <property type="molecule type" value="Genomic_DNA"/>
</dbReference>
<dbReference type="NCBIfam" id="NF008107">
    <property type="entry name" value="PRK10853.1"/>
    <property type="match status" value="1"/>
</dbReference>
<dbReference type="Proteomes" id="UP000252707">
    <property type="component" value="Unassembled WGS sequence"/>
</dbReference>
<accession>A0A369BW73</accession>
<dbReference type="RefSeq" id="WP_114281138.1">
    <property type="nucleotide sequence ID" value="NZ_QPJY01000015.1"/>
</dbReference>
<dbReference type="NCBIfam" id="TIGR01617">
    <property type="entry name" value="arsC_related"/>
    <property type="match status" value="1"/>
</dbReference>
<dbReference type="PANTHER" id="PTHR30041">
    <property type="entry name" value="ARSENATE REDUCTASE"/>
    <property type="match status" value="1"/>
</dbReference>
<dbReference type="SUPFAM" id="SSF52833">
    <property type="entry name" value="Thioredoxin-like"/>
    <property type="match status" value="1"/>
</dbReference>
<dbReference type="CDD" id="cd03035">
    <property type="entry name" value="ArsC_Yffb"/>
    <property type="match status" value="1"/>
</dbReference>
<comment type="similarity">
    <text evidence="1 2">Belongs to the ArsC family.</text>
</comment>
<proteinExistence type="inferred from homology"/>
<name>A0A369BW73_9GAMM</name>
<dbReference type="InterPro" id="IPR006504">
    <property type="entry name" value="Tscrpt_reg_Spx/MgsR"/>
</dbReference>
<dbReference type="Gene3D" id="3.40.30.10">
    <property type="entry name" value="Glutaredoxin"/>
    <property type="match status" value="1"/>
</dbReference>
<sequence>MITLYGIRNCDTVRKARRWLDARGVEYQFHDFRADGTDPERFRAWLAEVGEDRLINRRGPSWRKIPEAERTGLDAAGLVRLMAANPTIIKRPVLDLGERREVGFSADAYGRLFP</sequence>
<comment type="caution">
    <text evidence="3">The sequence shown here is derived from an EMBL/GenBank/DDBJ whole genome shotgun (WGS) entry which is preliminary data.</text>
</comment>
<keyword evidence="4" id="KW-1185">Reference proteome</keyword>
<dbReference type="InterPro" id="IPR036249">
    <property type="entry name" value="Thioredoxin-like_sf"/>
</dbReference>
<evidence type="ECO:0000256" key="2">
    <source>
        <dbReference type="PROSITE-ProRule" id="PRU01282"/>
    </source>
</evidence>
<dbReference type="PROSITE" id="PS51353">
    <property type="entry name" value="ARSC"/>
    <property type="match status" value="1"/>
</dbReference>
<dbReference type="PANTHER" id="PTHR30041:SF8">
    <property type="entry name" value="PROTEIN YFFB"/>
    <property type="match status" value="1"/>
</dbReference>
<gene>
    <name evidence="3" type="ORF">DFQ59_11535</name>
</gene>
<evidence type="ECO:0000313" key="3">
    <source>
        <dbReference type="EMBL" id="RCX24816.1"/>
    </source>
</evidence>
<evidence type="ECO:0000256" key="1">
    <source>
        <dbReference type="ARBA" id="ARBA00007198"/>
    </source>
</evidence>
<dbReference type="Pfam" id="PF03960">
    <property type="entry name" value="ArsC"/>
    <property type="match status" value="1"/>
</dbReference>
<dbReference type="InterPro" id="IPR006660">
    <property type="entry name" value="Arsenate_reductase-like"/>
</dbReference>
<protein>
    <submittedName>
        <fullName evidence="3">Spx/MgsR family transcriptional regulator</fullName>
    </submittedName>
</protein>
<evidence type="ECO:0000313" key="4">
    <source>
        <dbReference type="Proteomes" id="UP000252707"/>
    </source>
</evidence>
<dbReference type="AlphaFoldDB" id="A0A369BW73"/>
<organism evidence="3 4">
    <name type="scientific">Thioalbus denitrificans</name>
    <dbReference type="NCBI Taxonomy" id="547122"/>
    <lineage>
        <taxon>Bacteria</taxon>
        <taxon>Pseudomonadati</taxon>
        <taxon>Pseudomonadota</taxon>
        <taxon>Gammaproteobacteria</taxon>
        <taxon>Chromatiales</taxon>
        <taxon>Ectothiorhodospiraceae</taxon>
        <taxon>Thioalbus</taxon>
    </lineage>
</organism>